<evidence type="ECO:0000256" key="1">
    <source>
        <dbReference type="SAM" id="SignalP"/>
    </source>
</evidence>
<sequence length="214" mass="24202">MDATRLWACVCVSLVIWAAPCWSKSSYPTSGLNWCTARSLASSLLHRIANRRLSKGDAAGAERINHILYSFDNGLSFWRNIGSIGWDYIIHYSWRNLNPSQVFDIMRLIGDIQSALSEFLQLQTDVDRLRWISLNYGKILQLAKTSLQKLLKLFDQPGALRNFVLSLQTEIMSGGILRDAMELGADDLQSLIQVAKEMLFRYYGQSSSKSSSEL</sequence>
<evidence type="ECO:0000313" key="2">
    <source>
        <dbReference type="EMBL" id="KAH7306711.1"/>
    </source>
</evidence>
<evidence type="ECO:0000313" key="3">
    <source>
        <dbReference type="Proteomes" id="UP000825935"/>
    </source>
</evidence>
<dbReference type="AlphaFoldDB" id="A0A8T2S647"/>
<gene>
    <name evidence="2" type="ORF">KP509_22G026200</name>
</gene>
<feature type="signal peptide" evidence="1">
    <location>
        <begin position="1"/>
        <end position="23"/>
    </location>
</feature>
<accession>A0A8T2S647</accession>
<dbReference type="PANTHER" id="PTHR36806">
    <property type="entry name" value="ADENINE PHOSPHORIBOSYLTRANSFERASE"/>
    <property type="match status" value="1"/>
</dbReference>
<comment type="caution">
    <text evidence="2">The sequence shown here is derived from an EMBL/GenBank/DDBJ whole genome shotgun (WGS) entry which is preliminary data.</text>
</comment>
<dbReference type="OrthoDB" id="641593at2759"/>
<organism evidence="2 3">
    <name type="scientific">Ceratopteris richardii</name>
    <name type="common">Triangle waterfern</name>
    <dbReference type="NCBI Taxonomy" id="49495"/>
    <lineage>
        <taxon>Eukaryota</taxon>
        <taxon>Viridiplantae</taxon>
        <taxon>Streptophyta</taxon>
        <taxon>Embryophyta</taxon>
        <taxon>Tracheophyta</taxon>
        <taxon>Polypodiopsida</taxon>
        <taxon>Polypodiidae</taxon>
        <taxon>Polypodiales</taxon>
        <taxon>Pteridineae</taxon>
        <taxon>Pteridaceae</taxon>
        <taxon>Parkerioideae</taxon>
        <taxon>Ceratopteris</taxon>
    </lineage>
</organism>
<keyword evidence="1" id="KW-0732">Signal</keyword>
<name>A0A8T2S647_CERRI</name>
<feature type="chain" id="PRO_5035768492" evidence="1">
    <location>
        <begin position="24"/>
        <end position="214"/>
    </location>
</feature>
<proteinExistence type="predicted"/>
<dbReference type="EMBL" id="CM035427">
    <property type="protein sequence ID" value="KAH7306711.1"/>
    <property type="molecule type" value="Genomic_DNA"/>
</dbReference>
<keyword evidence="3" id="KW-1185">Reference proteome</keyword>
<reference evidence="2" key="1">
    <citation type="submission" date="2021-08" db="EMBL/GenBank/DDBJ databases">
        <title>WGS assembly of Ceratopteris richardii.</title>
        <authorList>
            <person name="Marchant D.B."/>
            <person name="Chen G."/>
            <person name="Jenkins J."/>
            <person name="Shu S."/>
            <person name="Leebens-Mack J."/>
            <person name="Grimwood J."/>
            <person name="Schmutz J."/>
            <person name="Soltis P."/>
            <person name="Soltis D."/>
            <person name="Chen Z.-H."/>
        </authorList>
    </citation>
    <scope>NUCLEOTIDE SEQUENCE</scope>
    <source>
        <strain evidence="2">Whitten #5841</strain>
        <tissue evidence="2">Leaf</tissue>
    </source>
</reference>
<protein>
    <submittedName>
        <fullName evidence="2">Uncharacterized protein</fullName>
    </submittedName>
</protein>
<dbReference type="OMA" id="NYAWREL"/>
<dbReference type="Proteomes" id="UP000825935">
    <property type="component" value="Chromosome 22"/>
</dbReference>